<name>A0A835MWJ6_9ROSI</name>
<comment type="caution">
    <text evidence="1">The sequence shown here is derived from an EMBL/GenBank/DDBJ whole genome shotgun (WGS) entry which is preliminary data.</text>
</comment>
<dbReference type="AlphaFoldDB" id="A0A835MWJ6"/>
<organism evidence="1 2">
    <name type="scientific">Salix dunnii</name>
    <dbReference type="NCBI Taxonomy" id="1413687"/>
    <lineage>
        <taxon>Eukaryota</taxon>
        <taxon>Viridiplantae</taxon>
        <taxon>Streptophyta</taxon>
        <taxon>Embryophyta</taxon>
        <taxon>Tracheophyta</taxon>
        <taxon>Spermatophyta</taxon>
        <taxon>Magnoliopsida</taxon>
        <taxon>eudicotyledons</taxon>
        <taxon>Gunneridae</taxon>
        <taxon>Pentapetalae</taxon>
        <taxon>rosids</taxon>
        <taxon>fabids</taxon>
        <taxon>Malpighiales</taxon>
        <taxon>Salicaceae</taxon>
        <taxon>Saliceae</taxon>
        <taxon>Salix</taxon>
    </lineage>
</organism>
<accession>A0A835MWJ6</accession>
<reference evidence="1 2" key="1">
    <citation type="submission" date="2020-10" db="EMBL/GenBank/DDBJ databases">
        <title>Plant Genome Project.</title>
        <authorList>
            <person name="Zhang R.-G."/>
        </authorList>
    </citation>
    <scope>NUCLEOTIDE SEQUENCE [LARGE SCALE GENOMIC DNA]</scope>
    <source>
        <strain evidence="1">FAFU-HL-1</strain>
        <tissue evidence="1">Leaf</tissue>
    </source>
</reference>
<sequence>MEDKQKYYRKSHKDKGTNIPSTVCSGSDRNCESCEMPMEFLDSHCLLGNEKAELQNSDSTKETIASAFDFLYLPFDSDPGRDDSRAMVKQRTVASRTGPGKARVNVLPQNMLIVVSRGSWFRRPWKG</sequence>
<evidence type="ECO:0000313" key="2">
    <source>
        <dbReference type="Proteomes" id="UP000657918"/>
    </source>
</evidence>
<dbReference type="EMBL" id="JADGMS010000009">
    <property type="protein sequence ID" value="KAF9676071.1"/>
    <property type="molecule type" value="Genomic_DNA"/>
</dbReference>
<protein>
    <submittedName>
        <fullName evidence="1">Uncharacterized protein</fullName>
    </submittedName>
</protein>
<evidence type="ECO:0000313" key="1">
    <source>
        <dbReference type="EMBL" id="KAF9676071.1"/>
    </source>
</evidence>
<proteinExistence type="predicted"/>
<keyword evidence="2" id="KW-1185">Reference proteome</keyword>
<gene>
    <name evidence="1" type="ORF">SADUNF_Sadunf09G0100300</name>
</gene>
<dbReference type="Proteomes" id="UP000657918">
    <property type="component" value="Unassembled WGS sequence"/>
</dbReference>